<keyword evidence="2" id="KW-1185">Reference proteome</keyword>
<dbReference type="Proteomes" id="UP000015100">
    <property type="component" value="Unassembled WGS sequence"/>
</dbReference>
<reference evidence="2" key="2">
    <citation type="submission" date="2013-04" db="EMBL/GenBank/DDBJ databases">
        <title>Genomic mechanisms accounting for the adaptation to parasitism in nematode-trapping fungi.</title>
        <authorList>
            <person name="Ahren D.G."/>
        </authorList>
    </citation>
    <scope>NUCLEOTIDE SEQUENCE [LARGE SCALE GENOMIC DNA]</scope>
    <source>
        <strain evidence="2">CBS 200.50</strain>
    </source>
</reference>
<name>S8C9R9_DACHA</name>
<dbReference type="OrthoDB" id="10621095at2759"/>
<proteinExistence type="predicted"/>
<evidence type="ECO:0008006" key="3">
    <source>
        <dbReference type="Google" id="ProtNLM"/>
    </source>
</evidence>
<dbReference type="AlphaFoldDB" id="S8C9R9"/>
<dbReference type="EMBL" id="AQGS01000047">
    <property type="protein sequence ID" value="EPS44382.1"/>
    <property type="molecule type" value="Genomic_DNA"/>
</dbReference>
<organism evidence="1 2">
    <name type="scientific">Dactylellina haptotyla (strain CBS 200.50)</name>
    <name type="common">Nematode-trapping fungus</name>
    <name type="synonym">Monacrosporium haptotylum</name>
    <dbReference type="NCBI Taxonomy" id="1284197"/>
    <lineage>
        <taxon>Eukaryota</taxon>
        <taxon>Fungi</taxon>
        <taxon>Dikarya</taxon>
        <taxon>Ascomycota</taxon>
        <taxon>Pezizomycotina</taxon>
        <taxon>Orbiliomycetes</taxon>
        <taxon>Orbiliales</taxon>
        <taxon>Orbiliaceae</taxon>
        <taxon>Dactylellina</taxon>
    </lineage>
</organism>
<accession>S8C9R9</accession>
<evidence type="ECO:0000313" key="2">
    <source>
        <dbReference type="Proteomes" id="UP000015100"/>
    </source>
</evidence>
<dbReference type="HOGENOM" id="CLU_918350_0_0_1"/>
<gene>
    <name evidence="1" type="ORF">H072_1581</name>
</gene>
<evidence type="ECO:0000313" key="1">
    <source>
        <dbReference type="EMBL" id="EPS44382.1"/>
    </source>
</evidence>
<protein>
    <recommendedName>
        <fullName evidence="3">F-box domain-containing protein</fullName>
    </recommendedName>
</protein>
<dbReference type="STRING" id="1284197.S8C9R9"/>
<comment type="caution">
    <text evidence="1">The sequence shown here is derived from an EMBL/GenBank/DDBJ whole genome shotgun (WGS) entry which is preliminary data.</text>
</comment>
<reference evidence="1 2" key="1">
    <citation type="journal article" date="2013" name="PLoS Genet.">
        <title>Genomic mechanisms accounting for the adaptation to parasitism in nematode-trapping fungi.</title>
        <authorList>
            <person name="Meerupati T."/>
            <person name="Andersson K.M."/>
            <person name="Friman E."/>
            <person name="Kumar D."/>
            <person name="Tunlid A."/>
            <person name="Ahren D."/>
        </authorList>
    </citation>
    <scope>NUCLEOTIDE SEQUENCE [LARGE SCALE GENOMIC DNA]</scope>
    <source>
        <strain evidence="1 2">CBS 200.50</strain>
    </source>
</reference>
<sequence length="303" mass="34788">MAILTTRLFDSGSGHHWTTVITAAILTGSTRIQAIRDKHTRLGTGIPIEWFVLPNSQVLASEAVFSNLKILEITIDAVIITPQSYESLNKALYSWLGAIGTKVEHLELRFRDTGYRRNPWADKYWIERIKLPAKKIFPKLKHLSLENLDLSLDTLTGFLMNAADTLEWLGLHICDLENEKEDWLSFLEFSKGKLKTLRHLAMYISRPNEQAEEFLLPDIVVVDGWNSPRTRCYVKTPKNPFESSNGDVNILADRRGFETLKILDEELEINKDADSFWESMTDGFWKNDRVVNWGGFRSMQLSL</sequence>